<organism evidence="1 2">
    <name type="scientific">Lysinibacillus pinottii</name>
    <dbReference type="NCBI Taxonomy" id="2973932"/>
    <lineage>
        <taxon>Bacteria</taxon>
        <taxon>Bacillati</taxon>
        <taxon>Bacillota</taxon>
        <taxon>Bacilli</taxon>
        <taxon>Bacillales</taxon>
        <taxon>Bacillaceae</taxon>
        <taxon>Lysinibacillus</taxon>
    </lineage>
</organism>
<sequence>MAKTIFFIVDGELKTVHPPNGVRLTAGINFADVISGREYKVLLVEDTDIQANVVLTQI</sequence>
<name>A0ABT2DSJ8_9BACI</name>
<dbReference type="RefSeq" id="WP_012295657.1">
    <property type="nucleotide sequence ID" value="NZ_JANTOO010000018.1"/>
</dbReference>
<proteinExistence type="predicted"/>
<dbReference type="EMBL" id="JANTOO010000018">
    <property type="protein sequence ID" value="MCS1397883.1"/>
    <property type="molecule type" value="Genomic_DNA"/>
</dbReference>
<comment type="caution">
    <text evidence="1">The sequence shown here is derived from an EMBL/GenBank/DDBJ whole genome shotgun (WGS) entry which is preliminary data.</text>
</comment>
<dbReference type="Proteomes" id="UP001525021">
    <property type="component" value="Unassembled WGS sequence"/>
</dbReference>
<protein>
    <submittedName>
        <fullName evidence="1">Uncharacterized protein</fullName>
    </submittedName>
</protein>
<gene>
    <name evidence="1" type="ORF">NXZ79_17890</name>
</gene>
<reference evidence="1 2" key="1">
    <citation type="submission" date="2022-08" db="EMBL/GenBank/DDBJ databases">
        <title>Lysinibacillus sequencing.</title>
        <authorList>
            <person name="Dunlap C."/>
        </authorList>
    </citation>
    <scope>NUCLEOTIDE SEQUENCE [LARGE SCALE GENOMIC DNA]</scope>
    <source>
        <strain evidence="1 2">PB211</strain>
    </source>
</reference>
<keyword evidence="2" id="KW-1185">Reference proteome</keyword>
<evidence type="ECO:0000313" key="1">
    <source>
        <dbReference type="EMBL" id="MCS1397883.1"/>
    </source>
</evidence>
<evidence type="ECO:0000313" key="2">
    <source>
        <dbReference type="Proteomes" id="UP001525021"/>
    </source>
</evidence>
<accession>A0ABT2DSJ8</accession>